<dbReference type="SUPFAM" id="SSF50156">
    <property type="entry name" value="PDZ domain-like"/>
    <property type="match status" value="1"/>
</dbReference>
<dbReference type="SMART" id="SM00228">
    <property type="entry name" value="PDZ"/>
    <property type="match status" value="1"/>
</dbReference>
<feature type="transmembrane region" description="Helical" evidence="4">
    <location>
        <begin position="111"/>
        <end position="135"/>
    </location>
</feature>
<dbReference type="Pfam" id="PF13365">
    <property type="entry name" value="Trypsin_2"/>
    <property type="match status" value="1"/>
</dbReference>
<dbReference type="EMBL" id="JACOIH010000024">
    <property type="protein sequence ID" value="MBC3939538.1"/>
    <property type="molecule type" value="Genomic_DNA"/>
</dbReference>
<feature type="region of interest" description="Disordered" evidence="3">
    <location>
        <begin position="1"/>
        <end position="85"/>
    </location>
</feature>
<feature type="compositionally biased region" description="Low complexity" evidence="3">
    <location>
        <begin position="512"/>
        <end position="521"/>
    </location>
</feature>
<dbReference type="Proteomes" id="UP000602181">
    <property type="component" value="Unassembled WGS sequence"/>
</dbReference>
<sequence>MSDYYNPNENPHEKENGSAESGPAGGQHVWNVPPQNEGQGYRPPYERGAAGTEESGRQEPPQDLTPNQYSASGGWQRPDGRSAQRRDAYQWNISDYEQAAKAKPRRRNKGLMVFGIILASVLVVSLVSLTSIGIYSSMRKDAGAPPASDNGPTLNVPADDLPGITLQDKPQSAGEPLPGGKLSSEEIIEKVSPSVVAITTYVNYQNYQAEGMGSGIIIREDGYIVTNAHVVEGAKGITVQLGDGTSYEGRLVGSDSKTDLAVVKVDAEDLPAATFGNSDQVKMGEKVLAIGNPQSMDFAGSVTQGIVSGLNRQITAGGQNGTTVTHYTNLIQTDAAINPGNSGGALVNEYGQVIGINSAKVIATGAEGMGFAIPSNEVKPIVDDLIAYGRVTGRVRLGIYATEVDEVLARLNHVPTGLFVQSTEEGSDISKKGVVPGDIITKVNGKDITGTQDLSAEIEGKKPGDTVELEVYRPSQRPNAEGKFFTVTVALMEDLGDSVSTQGGVQDPSDAYGQNPYGNGQNPYGNGYDDYGDSYDEFEDFFNQFFG</sequence>
<dbReference type="InterPro" id="IPR001478">
    <property type="entry name" value="PDZ"/>
</dbReference>
<evidence type="ECO:0000256" key="4">
    <source>
        <dbReference type="SAM" id="Phobius"/>
    </source>
</evidence>
<comment type="caution">
    <text evidence="6">The sequence shown here is derived from an EMBL/GenBank/DDBJ whole genome shotgun (WGS) entry which is preliminary data.</text>
</comment>
<keyword evidence="4" id="KW-0812">Transmembrane</keyword>
<keyword evidence="2" id="KW-0378">Hydrolase</keyword>
<dbReference type="InterPro" id="IPR001940">
    <property type="entry name" value="Peptidase_S1C"/>
</dbReference>
<dbReference type="PROSITE" id="PS50106">
    <property type="entry name" value="PDZ"/>
    <property type="match status" value="1"/>
</dbReference>
<accession>A0ABR7AGF4</accession>
<organism evidence="6 7">
    <name type="scientific">Anaerotruncus massiliensis</name>
    <name type="common">ex Togo et al. 2019</name>
    <dbReference type="NCBI Taxonomy" id="1673720"/>
    <lineage>
        <taxon>Bacteria</taxon>
        <taxon>Bacillati</taxon>
        <taxon>Bacillota</taxon>
        <taxon>Clostridia</taxon>
        <taxon>Eubacteriales</taxon>
        <taxon>Oscillospiraceae</taxon>
        <taxon>Anaerotruncus</taxon>
    </lineage>
</organism>
<evidence type="ECO:0000313" key="7">
    <source>
        <dbReference type="Proteomes" id="UP000602181"/>
    </source>
</evidence>
<keyword evidence="4" id="KW-0472">Membrane</keyword>
<dbReference type="Pfam" id="PF13180">
    <property type="entry name" value="PDZ_2"/>
    <property type="match status" value="1"/>
</dbReference>
<gene>
    <name evidence="6" type="ORF">H8R05_11525</name>
</gene>
<keyword evidence="4" id="KW-1133">Transmembrane helix</keyword>
<keyword evidence="7" id="KW-1185">Reference proteome</keyword>
<feature type="region of interest" description="Disordered" evidence="3">
    <location>
        <begin position="140"/>
        <end position="181"/>
    </location>
</feature>
<evidence type="ECO:0000313" key="6">
    <source>
        <dbReference type="EMBL" id="MBC3939538.1"/>
    </source>
</evidence>
<dbReference type="PANTHER" id="PTHR43343:SF3">
    <property type="entry name" value="PROTEASE DO-LIKE 8, CHLOROPLASTIC"/>
    <property type="match status" value="1"/>
</dbReference>
<dbReference type="PRINTS" id="PR00834">
    <property type="entry name" value="PROTEASES2C"/>
</dbReference>
<protein>
    <submittedName>
        <fullName evidence="6">Trypsin-like peptidase domain-containing protein</fullName>
    </submittedName>
</protein>
<dbReference type="InterPro" id="IPR009003">
    <property type="entry name" value="Peptidase_S1_PA"/>
</dbReference>
<evidence type="ECO:0000256" key="3">
    <source>
        <dbReference type="SAM" id="MobiDB-lite"/>
    </source>
</evidence>
<evidence type="ECO:0000259" key="5">
    <source>
        <dbReference type="PROSITE" id="PS50106"/>
    </source>
</evidence>
<dbReference type="RefSeq" id="WP_186895865.1">
    <property type="nucleotide sequence ID" value="NZ_JACOIH010000024.1"/>
</dbReference>
<feature type="compositionally biased region" description="Polar residues" evidence="3">
    <location>
        <begin position="64"/>
        <end position="73"/>
    </location>
</feature>
<dbReference type="SUPFAM" id="SSF50494">
    <property type="entry name" value="Trypsin-like serine proteases"/>
    <property type="match status" value="1"/>
</dbReference>
<reference evidence="6 7" key="1">
    <citation type="submission" date="2020-08" db="EMBL/GenBank/DDBJ databases">
        <authorList>
            <person name="Liu C."/>
            <person name="Sun Q."/>
        </authorList>
    </citation>
    <scope>NUCLEOTIDE SEQUENCE [LARGE SCALE GENOMIC DNA]</scope>
    <source>
        <strain evidence="6 7">22A2-44</strain>
    </source>
</reference>
<dbReference type="InterPro" id="IPR051201">
    <property type="entry name" value="Chloro_Bact_Ser_Proteases"/>
</dbReference>
<feature type="domain" description="PDZ" evidence="5">
    <location>
        <begin position="385"/>
        <end position="475"/>
    </location>
</feature>
<proteinExistence type="predicted"/>
<feature type="region of interest" description="Disordered" evidence="3">
    <location>
        <begin position="498"/>
        <end position="521"/>
    </location>
</feature>
<dbReference type="Gene3D" id="2.30.42.10">
    <property type="match status" value="1"/>
</dbReference>
<dbReference type="InterPro" id="IPR036034">
    <property type="entry name" value="PDZ_sf"/>
</dbReference>
<name>A0ABR7AGF4_9FIRM</name>
<evidence type="ECO:0000256" key="1">
    <source>
        <dbReference type="ARBA" id="ARBA00022670"/>
    </source>
</evidence>
<dbReference type="Gene3D" id="2.40.10.120">
    <property type="match status" value="1"/>
</dbReference>
<evidence type="ECO:0000256" key="2">
    <source>
        <dbReference type="ARBA" id="ARBA00022801"/>
    </source>
</evidence>
<dbReference type="PANTHER" id="PTHR43343">
    <property type="entry name" value="PEPTIDASE S12"/>
    <property type="match status" value="1"/>
</dbReference>
<keyword evidence="1" id="KW-0645">Protease</keyword>